<dbReference type="EMBL" id="VBZC01000017">
    <property type="protein sequence ID" value="TLS44869.1"/>
    <property type="molecule type" value="Genomic_DNA"/>
</dbReference>
<organism evidence="1 2">
    <name type="scientific">Streptomyces montanus</name>
    <dbReference type="NCBI Taxonomy" id="2580423"/>
    <lineage>
        <taxon>Bacteria</taxon>
        <taxon>Bacillati</taxon>
        <taxon>Actinomycetota</taxon>
        <taxon>Actinomycetes</taxon>
        <taxon>Kitasatosporales</taxon>
        <taxon>Streptomycetaceae</taxon>
        <taxon>Streptomyces</taxon>
    </lineage>
</organism>
<dbReference type="RefSeq" id="WP_138046028.1">
    <property type="nucleotide sequence ID" value="NZ_VBZC01000017.1"/>
</dbReference>
<proteinExistence type="predicted"/>
<comment type="caution">
    <text evidence="1">The sequence shown here is derived from an EMBL/GenBank/DDBJ whole genome shotgun (WGS) entry which is preliminary data.</text>
</comment>
<evidence type="ECO:0000313" key="2">
    <source>
        <dbReference type="Proteomes" id="UP000305906"/>
    </source>
</evidence>
<dbReference type="Proteomes" id="UP000305906">
    <property type="component" value="Unassembled WGS sequence"/>
</dbReference>
<evidence type="ECO:0000313" key="1">
    <source>
        <dbReference type="EMBL" id="TLS44869.1"/>
    </source>
</evidence>
<gene>
    <name evidence="1" type="ORF">FE633_17105</name>
</gene>
<reference evidence="1 2" key="1">
    <citation type="submission" date="2019-05" db="EMBL/GenBank/DDBJ databases">
        <title>Streptomyces sp. NEAU-C151, a novel actinomycete isolated from soil.</title>
        <authorList>
            <person name="Han L."/>
            <person name="Jiang H."/>
        </authorList>
    </citation>
    <scope>NUCLEOTIDE SEQUENCE [LARGE SCALE GENOMIC DNA]</scope>
    <source>
        <strain evidence="1 2">NEAU-C151</strain>
    </source>
</reference>
<name>A0A5R9FQD7_9ACTN</name>
<sequence>MHDRKPGLRLTEDEMFTIRVMVEHSWRFTPDPRFIRQVLEDDSPTRTTVRGARHYGWLSSGVPEIVLGDFSNTLIGEGIPKTLPTYEEWKEWKVRVAEAHADWVRKKDEVDE</sequence>
<dbReference type="AlphaFoldDB" id="A0A5R9FQD7"/>
<protein>
    <submittedName>
        <fullName evidence="1">Uncharacterized protein</fullName>
    </submittedName>
</protein>
<accession>A0A5R9FQD7</accession>
<keyword evidence="2" id="KW-1185">Reference proteome</keyword>